<dbReference type="AlphaFoldDB" id="T0SC32"/>
<comment type="caution">
    <text evidence="1">The sequence shown here is derived from an EMBL/GenBank/DDBJ whole genome shotgun (WGS) entry which is preliminary data.</text>
</comment>
<dbReference type="Proteomes" id="UP000015854">
    <property type="component" value="Unassembled WGS sequence"/>
</dbReference>
<evidence type="ECO:0000313" key="1">
    <source>
        <dbReference type="EMBL" id="EQC56071.1"/>
    </source>
</evidence>
<reference evidence="1 2" key="1">
    <citation type="journal article" date="2013" name="ISME J.">
        <title>Multifactorial diversity sustains microbial community stability.</title>
        <authorList>
            <person name="Erkus O."/>
            <person name="de Jager V.C."/>
            <person name="Spus M."/>
            <person name="van Alen-Boerrigter I.J."/>
            <person name="van Rijswijck I.M."/>
            <person name="Hazelwood L."/>
            <person name="Janssen P.W."/>
            <person name="van Hijum S.A."/>
            <person name="Kleerebezem M."/>
            <person name="Smid E.J."/>
        </authorList>
    </citation>
    <scope>NUCLEOTIDE SEQUENCE [LARGE SCALE GENOMIC DNA]</scope>
    <source>
        <strain evidence="1 2">TIFN6</strain>
    </source>
</reference>
<dbReference type="PATRIC" id="fig|1234876.3.peg.1592"/>
<name>T0SC32_LACLC</name>
<evidence type="ECO:0000313" key="2">
    <source>
        <dbReference type="Proteomes" id="UP000015854"/>
    </source>
</evidence>
<dbReference type="EMBL" id="ATBB01000362">
    <property type="protein sequence ID" value="EQC56071.1"/>
    <property type="molecule type" value="Genomic_DNA"/>
</dbReference>
<gene>
    <name evidence="1" type="ORF">LLT6_09460</name>
</gene>
<sequence length="43" mass="5120">MKIFTFGLEDNKILDLVNDSFQSITSEQKEQLNKICQEWKQND</sequence>
<protein>
    <submittedName>
        <fullName evidence="1">Uncharacterized protein</fullName>
    </submittedName>
</protein>
<organism evidence="1 2">
    <name type="scientific">Lactococcus cremoris subsp. cremoris TIFN6</name>
    <dbReference type="NCBI Taxonomy" id="1234876"/>
    <lineage>
        <taxon>Bacteria</taxon>
        <taxon>Bacillati</taxon>
        <taxon>Bacillota</taxon>
        <taxon>Bacilli</taxon>
        <taxon>Lactobacillales</taxon>
        <taxon>Streptococcaceae</taxon>
        <taxon>Lactococcus</taxon>
        <taxon>Lactococcus cremoris subsp. cremoris</taxon>
    </lineage>
</organism>
<accession>T0SC32</accession>
<proteinExistence type="predicted"/>